<reference evidence="1" key="1">
    <citation type="submission" date="2020-09" db="EMBL/GenBank/DDBJ databases">
        <authorList>
            <person name="Blom J."/>
        </authorList>
    </citation>
    <scope>NUCLEOTIDE SEQUENCE</scope>
    <source>
        <strain evidence="1">No.713</strain>
    </source>
</reference>
<accession>A0A9W4CVZ6</accession>
<dbReference type="RefSeq" id="WP_254173209.1">
    <property type="nucleotide sequence ID" value="NZ_LR882967.1"/>
</dbReference>
<dbReference type="Proteomes" id="UP001153719">
    <property type="component" value="Chromosome"/>
</dbReference>
<keyword evidence="2" id="KW-1185">Reference proteome</keyword>
<dbReference type="KEGG" id="ppsu:NO713_01088"/>
<name>A0A9W4CVZ6_9CYAN</name>
<gene>
    <name evidence="1" type="ORF">NO713_01088</name>
</gene>
<evidence type="ECO:0000313" key="2">
    <source>
        <dbReference type="Proteomes" id="UP001153719"/>
    </source>
</evidence>
<dbReference type="AlphaFoldDB" id="A0A9W4CVZ6"/>
<evidence type="ECO:0000313" key="1">
    <source>
        <dbReference type="EMBL" id="CAD5927786.1"/>
    </source>
</evidence>
<dbReference type="EMBL" id="LR882967">
    <property type="protein sequence ID" value="CAD5927786.1"/>
    <property type="molecule type" value="Genomic_DNA"/>
</dbReference>
<sequence length="438" mass="50201">MTYANRSMFTVPLTSKAYKLAKSFQSQYENSTKAEQVYLNTLAVYAVETYCQCLGIETDLENSDSLNPVMQSLMNIADLEIEGIGKIECRPVLPEDEFCYIPVDTWENRIGYIVVEIDEPSREATLLGFYPPVNALEMMEEISLDSFLSLETFIDYLNRLESALVFFQSDDEVVETVKTRLTEQPLTEIIAGLEQIYRIRPKEEWPYAGAEFLANAAQEGIAWRGGNREDNSNNEEWQELAEELMNKLDEIWKDKVDILSETNVVNQPLPQPMINAQFNTIPSQFIRLNDWLQPNQIQLNGDFVALESFLENLAENLVFRYATAPRSRRAETEDILESISGIRQFQLAEYPLALVLAYQVETEEQRTIIARLYSNGEDAYLPPDLKLTVLEDTEVVFLEATSRSADNWIQLQFHGEPGEHFSIKIELGDISIIENFMI</sequence>
<protein>
    <recommendedName>
        <fullName evidence="3">DUF1822 family protein</fullName>
    </recommendedName>
</protein>
<dbReference type="InterPro" id="IPR014951">
    <property type="entry name" value="DUF1822"/>
</dbReference>
<proteinExistence type="predicted"/>
<dbReference type="Pfam" id="PF08852">
    <property type="entry name" value="DUF1822"/>
    <property type="match status" value="1"/>
</dbReference>
<evidence type="ECO:0008006" key="3">
    <source>
        <dbReference type="Google" id="ProtNLM"/>
    </source>
</evidence>
<organism evidence="1 2">
    <name type="scientific">Planktothrix pseudagardhii</name>
    <dbReference type="NCBI Taxonomy" id="132604"/>
    <lineage>
        <taxon>Bacteria</taxon>
        <taxon>Bacillati</taxon>
        <taxon>Cyanobacteriota</taxon>
        <taxon>Cyanophyceae</taxon>
        <taxon>Oscillatoriophycideae</taxon>
        <taxon>Oscillatoriales</taxon>
        <taxon>Microcoleaceae</taxon>
        <taxon>Planktothrix</taxon>
    </lineage>
</organism>